<proteinExistence type="inferred from homology"/>
<dbReference type="InParanoid" id="A0A1M7F9Z0"/>
<dbReference type="GO" id="GO:0015297">
    <property type="term" value="F:antiporter activity"/>
    <property type="evidence" value="ECO:0007669"/>
    <property type="project" value="InterPro"/>
</dbReference>
<gene>
    <name evidence="10" type="ORF">SAMN05878437_0753</name>
</gene>
<evidence type="ECO:0000256" key="7">
    <source>
        <dbReference type="ARBA" id="ARBA00023136"/>
    </source>
</evidence>
<dbReference type="EMBL" id="LT670847">
    <property type="protein sequence ID" value="SHM00793.1"/>
    <property type="molecule type" value="Genomic_DNA"/>
</dbReference>
<feature type="transmembrane region" description="Helical" evidence="9">
    <location>
        <begin position="103"/>
        <end position="123"/>
    </location>
</feature>
<dbReference type="GO" id="GO:0015105">
    <property type="term" value="F:arsenite transmembrane transporter activity"/>
    <property type="evidence" value="ECO:0007669"/>
    <property type="project" value="TreeGrafter"/>
</dbReference>
<keyword evidence="3" id="KW-0813">Transport</keyword>
<dbReference type="Gene3D" id="1.20.1530.20">
    <property type="match status" value="1"/>
</dbReference>
<feature type="transmembrane region" description="Helical" evidence="9">
    <location>
        <begin position="56"/>
        <end position="83"/>
    </location>
</feature>
<evidence type="ECO:0000256" key="9">
    <source>
        <dbReference type="SAM" id="Phobius"/>
    </source>
</evidence>
<dbReference type="InterPro" id="IPR004706">
    <property type="entry name" value="Arsenical-R_Acr3"/>
</dbReference>
<dbReference type="FunFam" id="1.20.1530.20:FF:000020">
    <property type="entry name" value="Arsenical-resistance membrane protein"/>
    <property type="match status" value="1"/>
</dbReference>
<dbReference type="PANTHER" id="PTHR43057:SF1">
    <property type="entry name" value="ARSENICAL-RESISTANCE PROTEIN 3"/>
    <property type="match status" value="1"/>
</dbReference>
<dbReference type="Pfam" id="PF01758">
    <property type="entry name" value="SBF"/>
    <property type="match status" value="1"/>
</dbReference>
<feature type="transmembrane region" description="Helical" evidence="9">
    <location>
        <begin position="21"/>
        <end position="44"/>
    </location>
</feature>
<name>A0A1M7F9Z0_9GAMM</name>
<organism evidence="10 11">
    <name type="scientific">Vreelandella subglaciescola</name>
    <dbReference type="NCBI Taxonomy" id="29571"/>
    <lineage>
        <taxon>Bacteria</taxon>
        <taxon>Pseudomonadati</taxon>
        <taxon>Pseudomonadota</taxon>
        <taxon>Gammaproteobacteria</taxon>
        <taxon>Oceanospirillales</taxon>
        <taxon>Halomonadaceae</taxon>
        <taxon>Vreelandella</taxon>
    </lineage>
</organism>
<feature type="transmembrane region" description="Helical" evidence="9">
    <location>
        <begin position="233"/>
        <end position="251"/>
    </location>
</feature>
<feature type="region of interest" description="Disordered" evidence="8">
    <location>
        <begin position="403"/>
        <end position="424"/>
    </location>
</feature>
<feature type="transmembrane region" description="Helical" evidence="9">
    <location>
        <begin position="294"/>
        <end position="318"/>
    </location>
</feature>
<protein>
    <submittedName>
        <fullName evidence="10">Arsenite transporter, ACR3 family</fullName>
    </submittedName>
</protein>
<evidence type="ECO:0000313" key="11">
    <source>
        <dbReference type="Proteomes" id="UP000190911"/>
    </source>
</evidence>
<dbReference type="GO" id="GO:0005886">
    <property type="term" value="C:plasma membrane"/>
    <property type="evidence" value="ECO:0007669"/>
    <property type="project" value="UniProtKB-SubCell"/>
</dbReference>
<evidence type="ECO:0000256" key="5">
    <source>
        <dbReference type="ARBA" id="ARBA00022692"/>
    </source>
</evidence>
<accession>A0A1M7F9Z0</accession>
<feature type="transmembrane region" description="Helical" evidence="9">
    <location>
        <begin position="129"/>
        <end position="151"/>
    </location>
</feature>
<feature type="transmembrane region" description="Helical" evidence="9">
    <location>
        <begin position="194"/>
        <end position="212"/>
    </location>
</feature>
<keyword evidence="5 9" id="KW-0812">Transmembrane</keyword>
<sequence>MTESKFSQAPSTSEGIGLFGRFLSLWVALAIVAGVLIGQFAPVIPEALSRFEYAQVSIPVAVLIWAMIFPMMVQIDFTSVLGVRRQPKGLVITTTVNWLIKPFTMFAIAWFFLTVVFAPLIPAERATEYLAGAILLGAAPCTAMVFVWSYLTRGDAAYTLVQVALNDLIMLFAFAPIVVFLLGVSNIQVPWDTVILSVVLYIVIPLGAGYLTRQAVIKRRGIEWFDNVFMKRLAPITPIGLIITLVLLFAFQGDVIIANPLHIVLIAIPLIIQTFLIFFIAYGWAKAWKVPHSIAAPAGMIGASNFFELAVAVAIALFGLQSGAALATVVGVLVEVPVMLALVRMTSMFGNDSAGPLPIPDPINASTIGTSVRVEKYISAPNTEAMTVEVSVLSPTAIATHSEGMMPSWPGRPSAKPAMNTPPRSSGRICFAKSQLCRVHSRSWSRNAAIIIKPAMPMAKGNSGALGTITAAVTTTAVSISS</sequence>
<dbReference type="Proteomes" id="UP000190911">
    <property type="component" value="Chromosome I"/>
</dbReference>
<evidence type="ECO:0000256" key="4">
    <source>
        <dbReference type="ARBA" id="ARBA00022475"/>
    </source>
</evidence>
<feature type="transmembrane region" description="Helical" evidence="9">
    <location>
        <begin position="263"/>
        <end position="282"/>
    </location>
</feature>
<comment type="similarity">
    <text evidence="2">Belongs to the arsenical resistance-3 (ACR3) (TC 2.A.59) family.</text>
</comment>
<dbReference type="AlphaFoldDB" id="A0A1M7F9Z0"/>
<evidence type="ECO:0000256" key="8">
    <source>
        <dbReference type="SAM" id="MobiDB-lite"/>
    </source>
</evidence>
<keyword evidence="4" id="KW-1003">Cell membrane</keyword>
<dbReference type="PANTHER" id="PTHR43057">
    <property type="entry name" value="ARSENITE EFFLUX TRANSPORTER"/>
    <property type="match status" value="1"/>
</dbReference>
<dbReference type="InterPro" id="IPR002657">
    <property type="entry name" value="BilAc:Na_symport/Acr3"/>
</dbReference>
<evidence type="ECO:0000256" key="1">
    <source>
        <dbReference type="ARBA" id="ARBA00004651"/>
    </source>
</evidence>
<keyword evidence="11" id="KW-1185">Reference proteome</keyword>
<dbReference type="STRING" id="29571.SAMN05878437_0753"/>
<feature type="transmembrane region" description="Helical" evidence="9">
    <location>
        <begin position="324"/>
        <end position="343"/>
    </location>
</feature>
<evidence type="ECO:0000256" key="2">
    <source>
        <dbReference type="ARBA" id="ARBA00010110"/>
    </source>
</evidence>
<dbReference type="NCBIfam" id="TIGR00832">
    <property type="entry name" value="acr3"/>
    <property type="match status" value="1"/>
</dbReference>
<evidence type="ECO:0000313" key="10">
    <source>
        <dbReference type="EMBL" id="SHM00793.1"/>
    </source>
</evidence>
<dbReference type="InterPro" id="IPR038770">
    <property type="entry name" value="Na+/solute_symporter_sf"/>
</dbReference>
<evidence type="ECO:0000256" key="3">
    <source>
        <dbReference type="ARBA" id="ARBA00022448"/>
    </source>
</evidence>
<evidence type="ECO:0000256" key="6">
    <source>
        <dbReference type="ARBA" id="ARBA00022989"/>
    </source>
</evidence>
<keyword evidence="6 9" id="KW-1133">Transmembrane helix</keyword>
<feature type="transmembrane region" description="Helical" evidence="9">
    <location>
        <begin position="163"/>
        <end position="182"/>
    </location>
</feature>
<comment type="subcellular location">
    <subcellularLocation>
        <location evidence="1">Cell membrane</location>
        <topology evidence="1">Multi-pass membrane protein</topology>
    </subcellularLocation>
</comment>
<keyword evidence="7 9" id="KW-0472">Membrane</keyword>
<reference evidence="10 11" key="1">
    <citation type="submission" date="2016-11" db="EMBL/GenBank/DDBJ databases">
        <authorList>
            <person name="Jaros S."/>
            <person name="Januszkiewicz K."/>
            <person name="Wedrychowicz H."/>
        </authorList>
    </citation>
    <scope>NUCLEOTIDE SEQUENCE [LARGE SCALE GENOMIC DNA]</scope>
    <source>
        <strain evidence="10 11">ACAM 12</strain>
    </source>
</reference>
<dbReference type="GO" id="GO:0015104">
    <property type="term" value="F:antimonite transmembrane transporter activity"/>
    <property type="evidence" value="ECO:0007669"/>
    <property type="project" value="TreeGrafter"/>
</dbReference>